<keyword evidence="4 11" id="KW-0028">Amino-acid biosynthesis</keyword>
<dbReference type="HAMAP" id="MF_00109">
    <property type="entry name" value="Shikimate_kinase"/>
    <property type="match status" value="1"/>
</dbReference>
<dbReference type="InterPro" id="IPR027417">
    <property type="entry name" value="P-loop_NTPase"/>
</dbReference>
<dbReference type="PANTHER" id="PTHR21087:SF16">
    <property type="entry name" value="SHIKIMATE KINASE 1, CHLOROPLASTIC"/>
    <property type="match status" value="1"/>
</dbReference>
<protein>
    <recommendedName>
        <fullName evidence="3 11">Shikimate kinase</fullName>
        <shortName evidence="11">SK</shortName>
        <ecNumber evidence="3 11">2.7.1.71</ecNumber>
    </recommendedName>
</protein>
<feature type="binding site" evidence="11">
    <location>
        <position position="123"/>
    </location>
    <ligand>
        <name>ATP</name>
        <dbReference type="ChEBI" id="CHEBI:30616"/>
    </ligand>
</feature>
<comment type="subcellular location">
    <subcellularLocation>
        <location evidence="11">Cytoplasm</location>
    </subcellularLocation>
</comment>
<feature type="binding site" evidence="11">
    <location>
        <position position="82"/>
    </location>
    <ligand>
        <name>substrate</name>
    </ligand>
</feature>
<feature type="binding site" evidence="11">
    <location>
        <position position="37"/>
    </location>
    <ligand>
        <name>substrate</name>
    </ligand>
</feature>
<evidence type="ECO:0000256" key="7">
    <source>
        <dbReference type="ARBA" id="ARBA00022777"/>
    </source>
</evidence>
<dbReference type="EC" id="2.7.1.71" evidence="3 11"/>
<evidence type="ECO:0000256" key="8">
    <source>
        <dbReference type="ARBA" id="ARBA00022840"/>
    </source>
</evidence>
<evidence type="ECO:0000256" key="5">
    <source>
        <dbReference type="ARBA" id="ARBA00022679"/>
    </source>
</evidence>
<reference evidence="12" key="1">
    <citation type="submission" date="2020-12" db="EMBL/GenBank/DDBJ databases">
        <title>Taurinivorans muris gen. nov., sp. nov., fundamental and realized metabolic niche of a ubiquitous sulfidogenic bacterium in the murine intestine.</title>
        <authorList>
            <person name="Ye H."/>
            <person name="Hanson B.T."/>
            <person name="Loy A."/>
        </authorList>
    </citation>
    <scope>NUCLEOTIDE SEQUENCE</scope>
    <source>
        <strain evidence="12">LT0009</strain>
    </source>
</reference>
<evidence type="ECO:0000256" key="6">
    <source>
        <dbReference type="ARBA" id="ARBA00022741"/>
    </source>
</evidence>
<keyword evidence="11" id="KW-0963">Cytoplasm</keyword>
<evidence type="ECO:0000313" key="13">
    <source>
        <dbReference type="Proteomes" id="UP001058120"/>
    </source>
</evidence>
<comment type="cofactor">
    <cofactor evidence="11">
        <name>Mg(2+)</name>
        <dbReference type="ChEBI" id="CHEBI:18420"/>
    </cofactor>
    <text evidence="11">Binds 1 Mg(2+) ion per subunit.</text>
</comment>
<dbReference type="CDD" id="cd00464">
    <property type="entry name" value="SK"/>
    <property type="match status" value="1"/>
</dbReference>
<evidence type="ECO:0000256" key="11">
    <source>
        <dbReference type="HAMAP-Rule" id="MF_00109"/>
    </source>
</evidence>
<feature type="binding site" evidence="11">
    <location>
        <begin position="15"/>
        <end position="20"/>
    </location>
    <ligand>
        <name>ATP</name>
        <dbReference type="ChEBI" id="CHEBI:30616"/>
    </ligand>
</feature>
<feature type="binding site" evidence="11">
    <location>
        <position position="19"/>
    </location>
    <ligand>
        <name>Mg(2+)</name>
        <dbReference type="ChEBI" id="CHEBI:18420"/>
    </ligand>
</feature>
<keyword evidence="7 11" id="KW-0418">Kinase</keyword>
<dbReference type="InterPro" id="IPR031322">
    <property type="entry name" value="Shikimate/glucono_kinase"/>
</dbReference>
<gene>
    <name evidence="11" type="primary">aroK</name>
    <name evidence="12" type="ORF">JBF11_04045</name>
</gene>
<proteinExistence type="inferred from homology"/>
<keyword evidence="5 11" id="KW-0808">Transferase</keyword>
<feature type="binding site" evidence="11">
    <location>
        <position position="142"/>
    </location>
    <ligand>
        <name>substrate</name>
    </ligand>
</feature>
<evidence type="ECO:0000256" key="4">
    <source>
        <dbReference type="ARBA" id="ARBA00022605"/>
    </source>
</evidence>
<dbReference type="Pfam" id="PF01202">
    <property type="entry name" value="SKI"/>
    <property type="match status" value="1"/>
</dbReference>
<dbReference type="EMBL" id="CP065938">
    <property type="protein sequence ID" value="UWX06490.1"/>
    <property type="molecule type" value="Genomic_DNA"/>
</dbReference>
<dbReference type="Gene3D" id="3.40.50.300">
    <property type="entry name" value="P-loop containing nucleotide triphosphate hydrolases"/>
    <property type="match status" value="1"/>
</dbReference>
<dbReference type="PROSITE" id="PS01128">
    <property type="entry name" value="SHIKIMATE_KINASE"/>
    <property type="match status" value="1"/>
</dbReference>
<comment type="similarity">
    <text evidence="2 11">Belongs to the shikimate kinase family.</text>
</comment>
<comment type="function">
    <text evidence="11">Catalyzes the specific phosphorylation of the 3-hydroxyl group of shikimic acid using ATP as a cosubstrate.</text>
</comment>
<evidence type="ECO:0000313" key="12">
    <source>
        <dbReference type="EMBL" id="UWX06490.1"/>
    </source>
</evidence>
<dbReference type="RefSeq" id="WP_334316102.1">
    <property type="nucleotide sequence ID" value="NZ_CP065938.1"/>
</dbReference>
<evidence type="ECO:0000256" key="3">
    <source>
        <dbReference type="ARBA" id="ARBA00012154"/>
    </source>
</evidence>
<comment type="pathway">
    <text evidence="1 11">Metabolic intermediate biosynthesis; chorismate biosynthesis; chorismate from D-erythrose 4-phosphate and phosphoenolpyruvate: step 5/7.</text>
</comment>
<keyword evidence="6 11" id="KW-0547">Nucleotide-binding</keyword>
<comment type="subunit">
    <text evidence="11">Monomer.</text>
</comment>
<dbReference type="InterPro" id="IPR023000">
    <property type="entry name" value="Shikimate_kinase_CS"/>
</dbReference>
<evidence type="ECO:0000256" key="1">
    <source>
        <dbReference type="ARBA" id="ARBA00004842"/>
    </source>
</evidence>
<keyword evidence="13" id="KW-1185">Reference proteome</keyword>
<evidence type="ECO:0000256" key="9">
    <source>
        <dbReference type="ARBA" id="ARBA00023141"/>
    </source>
</evidence>
<feature type="binding site" evidence="11">
    <location>
        <position position="162"/>
    </location>
    <ligand>
        <name>ATP</name>
        <dbReference type="ChEBI" id="CHEBI:30616"/>
    </ligand>
</feature>
<feature type="binding site" evidence="11">
    <location>
        <position position="61"/>
    </location>
    <ligand>
        <name>substrate</name>
    </ligand>
</feature>
<dbReference type="InterPro" id="IPR000623">
    <property type="entry name" value="Shikimate_kinase/TSH1"/>
</dbReference>
<comment type="catalytic activity">
    <reaction evidence="10 11">
        <text>shikimate + ATP = 3-phosphoshikimate + ADP + H(+)</text>
        <dbReference type="Rhea" id="RHEA:13121"/>
        <dbReference type="ChEBI" id="CHEBI:15378"/>
        <dbReference type="ChEBI" id="CHEBI:30616"/>
        <dbReference type="ChEBI" id="CHEBI:36208"/>
        <dbReference type="ChEBI" id="CHEBI:145989"/>
        <dbReference type="ChEBI" id="CHEBI:456216"/>
        <dbReference type="EC" id="2.7.1.71"/>
    </reaction>
</comment>
<dbReference type="SUPFAM" id="SSF52540">
    <property type="entry name" value="P-loop containing nucleoside triphosphate hydrolases"/>
    <property type="match status" value="1"/>
</dbReference>
<keyword evidence="11" id="KW-0479">Metal-binding</keyword>
<evidence type="ECO:0000256" key="10">
    <source>
        <dbReference type="ARBA" id="ARBA00048567"/>
    </source>
</evidence>
<keyword evidence="8 11" id="KW-0067">ATP-binding</keyword>
<dbReference type="GO" id="GO:0016301">
    <property type="term" value="F:kinase activity"/>
    <property type="evidence" value="ECO:0007669"/>
    <property type="project" value="UniProtKB-KW"/>
</dbReference>
<keyword evidence="11" id="KW-0460">Magnesium</keyword>
<dbReference type="PANTHER" id="PTHR21087">
    <property type="entry name" value="SHIKIMATE KINASE"/>
    <property type="match status" value="1"/>
</dbReference>
<keyword evidence="9 11" id="KW-0057">Aromatic amino acid biosynthesis</keyword>
<name>A0ABY5Y344_9BACT</name>
<sequence>MMHAFKSLALIGLRGSGKTSLGTFLAKKLDFAFFDTDEVFKNKEKRSIAEFVAQNGWEAFRQREEEILSEMPQSQAVVSCGGGIVLREKNRLCLKQSFFTVFLDVPVQELVQRLNRDLKKDQRPAFTDKSLAEEMSELHSARLSLYLEACHYRLQQHEGLEREADLVLKQYADFLK</sequence>
<accession>A0ABY5Y344</accession>
<organism evidence="12 13">
    <name type="scientific">Taurinivorans muris</name>
    <dbReference type="NCBI Taxonomy" id="2787751"/>
    <lineage>
        <taxon>Bacteria</taxon>
        <taxon>Pseudomonadati</taxon>
        <taxon>Thermodesulfobacteriota</taxon>
        <taxon>Desulfovibrionia</taxon>
        <taxon>Desulfovibrionales</taxon>
        <taxon>Desulfovibrionaceae</taxon>
        <taxon>Taurinivorans</taxon>
    </lineage>
</organism>
<dbReference type="Proteomes" id="UP001058120">
    <property type="component" value="Chromosome"/>
</dbReference>
<dbReference type="PRINTS" id="PR01100">
    <property type="entry name" value="SHIKIMTKNASE"/>
</dbReference>
<evidence type="ECO:0000256" key="2">
    <source>
        <dbReference type="ARBA" id="ARBA00006997"/>
    </source>
</evidence>